<evidence type="ECO:0000313" key="4">
    <source>
        <dbReference type="Proteomes" id="UP000694380"/>
    </source>
</evidence>
<dbReference type="Pfam" id="PF15363">
    <property type="entry name" value="BTBD8_C"/>
    <property type="match status" value="1"/>
</dbReference>
<evidence type="ECO:0000259" key="2">
    <source>
        <dbReference type="Pfam" id="PF15363"/>
    </source>
</evidence>
<sequence length="142" mass="15365">MLPLSEEDPRGGTGGQRSPCGSPKHPAELLRGGEWEEELLDEPEAEWSTHETDSLPRVGLEGSSPEDVAEPGAVELREERDGSVSLTPPGRGQETQDLGKWTDLLSPLDESRASITSVTSFSPEDVSSPQGDWTVVEVETFH</sequence>
<keyword evidence="4" id="KW-1185">Reference proteome</keyword>
<dbReference type="OMA" id="EWSTHET"/>
<feature type="compositionally biased region" description="Acidic residues" evidence="1">
    <location>
        <begin position="35"/>
        <end position="45"/>
    </location>
</feature>
<accession>A0A8C3FVN7</accession>
<feature type="domain" description="BTB/POZ" evidence="2">
    <location>
        <begin position="99"/>
        <end position="142"/>
    </location>
</feature>
<feature type="compositionally biased region" description="Basic and acidic residues" evidence="1">
    <location>
        <begin position="25"/>
        <end position="34"/>
    </location>
</feature>
<evidence type="ECO:0000313" key="3">
    <source>
        <dbReference type="Ensembl" id="ENSCPBP00000013532.1"/>
    </source>
</evidence>
<dbReference type="PANTHER" id="PTHR22427:SF8">
    <property type="entry name" value="PROLINE-RICH PROTEIN 36"/>
    <property type="match status" value="1"/>
</dbReference>
<organism evidence="3 4">
    <name type="scientific">Chrysemys picta bellii</name>
    <name type="common">Western painted turtle</name>
    <name type="synonym">Emys bellii</name>
    <dbReference type="NCBI Taxonomy" id="8478"/>
    <lineage>
        <taxon>Eukaryota</taxon>
        <taxon>Metazoa</taxon>
        <taxon>Chordata</taxon>
        <taxon>Craniata</taxon>
        <taxon>Vertebrata</taxon>
        <taxon>Euteleostomi</taxon>
        <taxon>Archelosauria</taxon>
        <taxon>Testudinata</taxon>
        <taxon>Testudines</taxon>
        <taxon>Cryptodira</taxon>
        <taxon>Durocryptodira</taxon>
        <taxon>Testudinoidea</taxon>
        <taxon>Emydidae</taxon>
        <taxon>Chrysemys</taxon>
    </lineage>
</organism>
<dbReference type="Proteomes" id="UP000694380">
    <property type="component" value="Unplaced"/>
</dbReference>
<protein>
    <recommendedName>
        <fullName evidence="2">BTB/POZ domain-containing protein</fullName>
    </recommendedName>
</protein>
<reference evidence="3" key="1">
    <citation type="submission" date="2025-08" db="UniProtKB">
        <authorList>
            <consortium name="Ensembl"/>
        </authorList>
    </citation>
    <scope>IDENTIFICATION</scope>
</reference>
<dbReference type="InterPro" id="IPR027907">
    <property type="entry name" value="BTBD8_C"/>
</dbReference>
<dbReference type="PANTHER" id="PTHR22427">
    <property type="entry name" value="GH15728P"/>
    <property type="match status" value="1"/>
</dbReference>
<name>A0A8C3FVN7_CHRPI</name>
<proteinExistence type="predicted"/>
<reference evidence="3" key="2">
    <citation type="submission" date="2025-09" db="UniProtKB">
        <authorList>
            <consortium name="Ensembl"/>
        </authorList>
    </citation>
    <scope>IDENTIFICATION</scope>
</reference>
<dbReference type="AlphaFoldDB" id="A0A8C3FVN7"/>
<dbReference type="GeneTree" id="ENSGT00940000154382"/>
<feature type="region of interest" description="Disordered" evidence="1">
    <location>
        <begin position="1"/>
        <end position="99"/>
    </location>
</feature>
<dbReference type="Ensembl" id="ENSCPBT00000016052.1">
    <property type="protein sequence ID" value="ENSCPBP00000013532.1"/>
    <property type="gene ID" value="ENSCPBG00000010116.1"/>
</dbReference>
<evidence type="ECO:0000256" key="1">
    <source>
        <dbReference type="SAM" id="MobiDB-lite"/>
    </source>
</evidence>